<dbReference type="PANTHER" id="PTHR33602">
    <property type="entry name" value="REGULATORY PROTEIN RECX FAMILY PROTEIN"/>
    <property type="match status" value="1"/>
</dbReference>
<dbReference type="GO" id="GO:0005737">
    <property type="term" value="C:cytoplasm"/>
    <property type="evidence" value="ECO:0007669"/>
    <property type="project" value="UniProtKB-SubCell"/>
</dbReference>
<gene>
    <name evidence="8" type="ORF">BBOMB_0737</name>
</gene>
<dbReference type="PANTHER" id="PTHR33602:SF1">
    <property type="entry name" value="REGULATORY PROTEIN RECX FAMILY PROTEIN"/>
    <property type="match status" value="1"/>
</dbReference>
<keyword evidence="9" id="KW-1185">Reference proteome</keyword>
<evidence type="ECO:0000256" key="2">
    <source>
        <dbReference type="ARBA" id="ARBA00009695"/>
    </source>
</evidence>
<dbReference type="eggNOG" id="COG2137">
    <property type="taxonomic scope" value="Bacteria"/>
</dbReference>
<dbReference type="Pfam" id="PF02631">
    <property type="entry name" value="RecX_HTH2"/>
    <property type="match status" value="1"/>
</dbReference>
<organism evidence="8 9">
    <name type="scientific">Bifidobacterium bombi DSM 19703</name>
    <dbReference type="NCBI Taxonomy" id="1341695"/>
    <lineage>
        <taxon>Bacteria</taxon>
        <taxon>Bacillati</taxon>
        <taxon>Actinomycetota</taxon>
        <taxon>Actinomycetes</taxon>
        <taxon>Bifidobacteriales</taxon>
        <taxon>Bifidobacteriaceae</taxon>
        <taxon>Bifidobacterium</taxon>
    </lineage>
</organism>
<feature type="domain" description="RecX second three-helical" evidence="6">
    <location>
        <begin position="242"/>
        <end position="279"/>
    </location>
</feature>
<feature type="region of interest" description="Disordered" evidence="5">
    <location>
        <begin position="58"/>
        <end position="83"/>
    </location>
</feature>
<comment type="similarity">
    <text evidence="2">Belongs to the RecX family.</text>
</comment>
<evidence type="ECO:0000259" key="7">
    <source>
        <dbReference type="Pfam" id="PF21982"/>
    </source>
</evidence>
<feature type="region of interest" description="Disordered" evidence="5">
    <location>
        <begin position="131"/>
        <end position="191"/>
    </location>
</feature>
<dbReference type="EMBL" id="ATLK01000001">
    <property type="protein sequence ID" value="KFF31388.1"/>
    <property type="molecule type" value="Genomic_DNA"/>
</dbReference>
<dbReference type="Gene3D" id="1.10.10.10">
    <property type="entry name" value="Winged helix-like DNA-binding domain superfamily/Winged helix DNA-binding domain"/>
    <property type="match status" value="2"/>
</dbReference>
<accession>A0A080N2V4</accession>
<sequence>MIDAESFLQKRGIRKKVCSQGRDADGDSCATTVSGRFVESKSCGGSADRADSRCWSRVTGSAHSDPEGGFPQTSAEAGETCRASSDSLRSDRASCIDDAVEVSFGGGRGCGGRSGRLRNLAPTHAVPVTSAFTSGFGASPHDEVTDSQDDSGSWRKPARHRSGGGRRSRGSYRKRGYRSGAPMVRVPDDPDDYESCREAALSLLDSAARSSGGIRKRLISKGYGEEVSSEVVDRLVQLHLIDDEAYAQSVVRSCLARQFGSRGVFQELRRKDVDSDLASAQVRLAEEQGAFEDAAWELGCKVAAKTQGLDMEVRRRRFWGAGGRKGHDSETLSRVAQELFVK</sequence>
<dbReference type="InterPro" id="IPR053924">
    <property type="entry name" value="RecX_HTH_2nd"/>
</dbReference>
<evidence type="ECO:0000256" key="4">
    <source>
        <dbReference type="ARBA" id="ARBA00022490"/>
    </source>
</evidence>
<evidence type="ECO:0000259" key="6">
    <source>
        <dbReference type="Pfam" id="PF02631"/>
    </source>
</evidence>
<evidence type="ECO:0000313" key="8">
    <source>
        <dbReference type="EMBL" id="KFF31388.1"/>
    </source>
</evidence>
<evidence type="ECO:0000313" key="9">
    <source>
        <dbReference type="Proteomes" id="UP000028730"/>
    </source>
</evidence>
<dbReference type="RefSeq" id="WP_238549875.1">
    <property type="nucleotide sequence ID" value="NZ_ATLK01000001.1"/>
</dbReference>
<name>A0A080N2V4_9BIFI</name>
<feature type="compositionally biased region" description="Basic residues" evidence="5">
    <location>
        <begin position="156"/>
        <end position="177"/>
    </location>
</feature>
<reference evidence="8 9" key="1">
    <citation type="journal article" date="2014" name="Appl. Environ. Microbiol.">
        <title>Genomic encyclopedia of type strains of the genus Bifidobacterium.</title>
        <authorList>
            <person name="Milani C."/>
            <person name="Lugli G.A."/>
            <person name="Duranti S."/>
            <person name="Turroni F."/>
            <person name="Bottacini F."/>
            <person name="Mangifesta M."/>
            <person name="Sanchez B."/>
            <person name="Viappiani A."/>
            <person name="Mancabelli L."/>
            <person name="Taminiau B."/>
            <person name="Delcenserie V."/>
            <person name="Barrangou R."/>
            <person name="Margolles A."/>
            <person name="van Sinderen D."/>
            <person name="Ventura M."/>
        </authorList>
    </citation>
    <scope>NUCLEOTIDE SEQUENCE [LARGE SCALE GENOMIC DNA]</scope>
    <source>
        <strain evidence="8 9">DSM 19703</strain>
    </source>
</reference>
<dbReference type="AlphaFoldDB" id="A0A080N2V4"/>
<proteinExistence type="inferred from homology"/>
<keyword evidence="4" id="KW-0963">Cytoplasm</keyword>
<evidence type="ECO:0000256" key="3">
    <source>
        <dbReference type="ARBA" id="ARBA00018111"/>
    </source>
</evidence>
<dbReference type="InterPro" id="IPR003783">
    <property type="entry name" value="Regulatory_RecX"/>
</dbReference>
<dbReference type="InterPro" id="IPR053926">
    <property type="entry name" value="RecX_HTH_1st"/>
</dbReference>
<dbReference type="GO" id="GO:0006282">
    <property type="term" value="P:regulation of DNA repair"/>
    <property type="evidence" value="ECO:0007669"/>
    <property type="project" value="InterPro"/>
</dbReference>
<evidence type="ECO:0000256" key="5">
    <source>
        <dbReference type="SAM" id="MobiDB-lite"/>
    </source>
</evidence>
<dbReference type="STRING" id="1341695.BBOMB_0737"/>
<comment type="caution">
    <text evidence="8">The sequence shown here is derived from an EMBL/GenBank/DDBJ whole genome shotgun (WGS) entry which is preliminary data.</text>
</comment>
<feature type="domain" description="RecX first three-helical" evidence="7">
    <location>
        <begin position="196"/>
        <end position="235"/>
    </location>
</feature>
<comment type="subcellular location">
    <subcellularLocation>
        <location evidence="1">Cytoplasm</location>
    </subcellularLocation>
</comment>
<dbReference type="Proteomes" id="UP000028730">
    <property type="component" value="Unassembled WGS sequence"/>
</dbReference>
<dbReference type="Pfam" id="PF21982">
    <property type="entry name" value="RecX_HTH1"/>
    <property type="match status" value="1"/>
</dbReference>
<evidence type="ECO:0000256" key="1">
    <source>
        <dbReference type="ARBA" id="ARBA00004496"/>
    </source>
</evidence>
<dbReference type="InterPro" id="IPR036388">
    <property type="entry name" value="WH-like_DNA-bd_sf"/>
</dbReference>
<protein>
    <recommendedName>
        <fullName evidence="3">Regulatory protein RecX</fullName>
    </recommendedName>
</protein>